<dbReference type="PATRIC" id="fig|1240687.3.peg.1640"/>
<evidence type="ECO:0000313" key="2">
    <source>
        <dbReference type="Proteomes" id="UP000011980"/>
    </source>
</evidence>
<dbReference type="AlphaFoldDB" id="M6F7G0"/>
<sequence length="38" mass="4476">MDLLISEIFFGMGKFSSQKIQRRNSETNQIGFYNRTSM</sequence>
<proteinExistence type="predicted"/>
<name>M6F7G0_9LEPT</name>
<accession>M6F7G0</accession>
<reference evidence="1 2" key="1">
    <citation type="submission" date="2013-01" db="EMBL/GenBank/DDBJ databases">
        <authorList>
            <person name="Harkins D.M."/>
            <person name="Durkin A.S."/>
            <person name="Brinkac L.M."/>
            <person name="Haft D.H."/>
            <person name="Selengut J.D."/>
            <person name="Sanka R."/>
            <person name="DePew J."/>
            <person name="Purushe J."/>
            <person name="Galloway R.L."/>
            <person name="Vinetz J.M."/>
            <person name="Sutton G.G."/>
            <person name="Nierman W.C."/>
            <person name="Fouts D.E."/>
        </authorList>
    </citation>
    <scope>NUCLEOTIDE SEQUENCE [LARGE SCALE GENOMIC DNA]</scope>
    <source>
        <strain evidence="1 2">Nikolaevo</strain>
    </source>
</reference>
<comment type="caution">
    <text evidence="1">The sequence shown here is derived from an EMBL/GenBank/DDBJ whole genome shotgun (WGS) entry which is preliminary data.</text>
</comment>
<dbReference type="EMBL" id="ANCE01000086">
    <property type="protein sequence ID" value="EMK24723.1"/>
    <property type="molecule type" value="Genomic_DNA"/>
</dbReference>
<protein>
    <submittedName>
        <fullName evidence="1">Uncharacterized protein</fullName>
    </submittedName>
</protein>
<gene>
    <name evidence="1" type="ORF">LEP1GSC008_1894</name>
</gene>
<evidence type="ECO:0000313" key="1">
    <source>
        <dbReference type="EMBL" id="EMK24723.1"/>
    </source>
</evidence>
<dbReference type="Proteomes" id="UP000011980">
    <property type="component" value="Unassembled WGS sequence"/>
</dbReference>
<organism evidence="1 2">
    <name type="scientific">Leptospira kirschneri serovar Bulgarica str. Nikolaevo</name>
    <dbReference type="NCBI Taxonomy" id="1240687"/>
    <lineage>
        <taxon>Bacteria</taxon>
        <taxon>Pseudomonadati</taxon>
        <taxon>Spirochaetota</taxon>
        <taxon>Spirochaetia</taxon>
        <taxon>Leptospirales</taxon>
        <taxon>Leptospiraceae</taxon>
        <taxon>Leptospira</taxon>
    </lineage>
</organism>